<keyword evidence="3" id="KW-1185">Reference proteome</keyword>
<comment type="caution">
    <text evidence="2">The sequence shown here is derived from an EMBL/GenBank/DDBJ whole genome shotgun (WGS) entry which is preliminary data.</text>
</comment>
<protein>
    <submittedName>
        <fullName evidence="2">Uncharacterized protein</fullName>
    </submittedName>
</protein>
<organism evidence="2 3">
    <name type="scientific">Rubus argutus</name>
    <name type="common">Southern blackberry</name>
    <dbReference type="NCBI Taxonomy" id="59490"/>
    <lineage>
        <taxon>Eukaryota</taxon>
        <taxon>Viridiplantae</taxon>
        <taxon>Streptophyta</taxon>
        <taxon>Embryophyta</taxon>
        <taxon>Tracheophyta</taxon>
        <taxon>Spermatophyta</taxon>
        <taxon>Magnoliopsida</taxon>
        <taxon>eudicotyledons</taxon>
        <taxon>Gunneridae</taxon>
        <taxon>Pentapetalae</taxon>
        <taxon>rosids</taxon>
        <taxon>fabids</taxon>
        <taxon>Rosales</taxon>
        <taxon>Rosaceae</taxon>
        <taxon>Rosoideae</taxon>
        <taxon>Rosoideae incertae sedis</taxon>
        <taxon>Rubus</taxon>
    </lineage>
</organism>
<proteinExistence type="predicted"/>
<gene>
    <name evidence="2" type="ORF">M0R45_036406</name>
</gene>
<evidence type="ECO:0000256" key="1">
    <source>
        <dbReference type="SAM" id="MobiDB-lite"/>
    </source>
</evidence>
<dbReference type="Proteomes" id="UP001457282">
    <property type="component" value="Unassembled WGS sequence"/>
</dbReference>
<evidence type="ECO:0000313" key="2">
    <source>
        <dbReference type="EMBL" id="KAK9912544.1"/>
    </source>
</evidence>
<dbReference type="AlphaFoldDB" id="A0AAW1W042"/>
<feature type="region of interest" description="Disordered" evidence="1">
    <location>
        <begin position="71"/>
        <end position="95"/>
    </location>
</feature>
<name>A0AAW1W042_RUBAR</name>
<reference evidence="2 3" key="1">
    <citation type="journal article" date="2023" name="G3 (Bethesda)">
        <title>A chromosome-length genome assembly and annotation of blackberry (Rubus argutus, cv. 'Hillquist').</title>
        <authorList>
            <person name="Bruna T."/>
            <person name="Aryal R."/>
            <person name="Dudchenko O."/>
            <person name="Sargent D.J."/>
            <person name="Mead D."/>
            <person name="Buti M."/>
            <person name="Cavallini A."/>
            <person name="Hytonen T."/>
            <person name="Andres J."/>
            <person name="Pham M."/>
            <person name="Weisz D."/>
            <person name="Mascagni F."/>
            <person name="Usai G."/>
            <person name="Natali L."/>
            <person name="Bassil N."/>
            <person name="Fernandez G.E."/>
            <person name="Lomsadze A."/>
            <person name="Armour M."/>
            <person name="Olukolu B."/>
            <person name="Poorten T."/>
            <person name="Britton C."/>
            <person name="Davik J."/>
            <person name="Ashrafi H."/>
            <person name="Aiden E.L."/>
            <person name="Borodovsky M."/>
            <person name="Worthington M."/>
        </authorList>
    </citation>
    <scope>NUCLEOTIDE SEQUENCE [LARGE SCALE GENOMIC DNA]</scope>
    <source>
        <strain evidence="2">PI 553951</strain>
    </source>
</reference>
<accession>A0AAW1W042</accession>
<evidence type="ECO:0000313" key="3">
    <source>
        <dbReference type="Proteomes" id="UP001457282"/>
    </source>
</evidence>
<dbReference type="EMBL" id="JBEDUW010000007">
    <property type="protein sequence ID" value="KAK9912544.1"/>
    <property type="molecule type" value="Genomic_DNA"/>
</dbReference>
<sequence length="206" mass="22504">MPHGSVTTTQPYSILQMDAAQRENEKSVAVDFKSSISTGMSKIFNFFLRKQTNCSGAVVDDTSYVGKMLRSTKGHSDCHSPATHRHRSPSPQTPSFIVSISWSTDQTTTAQPGVPQTTVVKAAAPAVPCPHELDLQLATPSPLNPLPGHTVLLYRPTSRALSQLRQGLHQSGRMLGVLVWRSLHKGGFGQWFGVVWRSDWILGGGW</sequence>